<evidence type="ECO:0000313" key="2">
    <source>
        <dbReference type="Proteomes" id="UP000027195"/>
    </source>
</evidence>
<dbReference type="STRING" id="930990.A0A067M2X3"/>
<dbReference type="AlphaFoldDB" id="A0A067M2X3"/>
<protein>
    <submittedName>
        <fullName evidence="1">Uncharacterized protein</fullName>
    </submittedName>
</protein>
<dbReference type="OrthoDB" id="3261594at2759"/>
<reference evidence="2" key="1">
    <citation type="journal article" date="2014" name="Proc. Natl. Acad. Sci. U.S.A.">
        <title>Extensive sampling of basidiomycete genomes demonstrates inadequacy of the white-rot/brown-rot paradigm for wood decay fungi.</title>
        <authorList>
            <person name="Riley R."/>
            <person name="Salamov A.A."/>
            <person name="Brown D.W."/>
            <person name="Nagy L.G."/>
            <person name="Floudas D."/>
            <person name="Held B.W."/>
            <person name="Levasseur A."/>
            <person name="Lombard V."/>
            <person name="Morin E."/>
            <person name="Otillar R."/>
            <person name="Lindquist E.A."/>
            <person name="Sun H."/>
            <person name="LaButti K.M."/>
            <person name="Schmutz J."/>
            <person name="Jabbour D."/>
            <person name="Luo H."/>
            <person name="Baker S.E."/>
            <person name="Pisabarro A.G."/>
            <person name="Walton J.D."/>
            <person name="Blanchette R.A."/>
            <person name="Henrissat B."/>
            <person name="Martin F."/>
            <person name="Cullen D."/>
            <person name="Hibbett D.S."/>
            <person name="Grigoriev I.V."/>
        </authorList>
    </citation>
    <scope>NUCLEOTIDE SEQUENCE [LARGE SCALE GENOMIC DNA]</scope>
    <source>
        <strain evidence="2">FD-172 SS1</strain>
    </source>
</reference>
<keyword evidence="2" id="KW-1185">Reference proteome</keyword>
<organism evidence="1 2">
    <name type="scientific">Botryobasidium botryosum (strain FD-172 SS1)</name>
    <dbReference type="NCBI Taxonomy" id="930990"/>
    <lineage>
        <taxon>Eukaryota</taxon>
        <taxon>Fungi</taxon>
        <taxon>Dikarya</taxon>
        <taxon>Basidiomycota</taxon>
        <taxon>Agaricomycotina</taxon>
        <taxon>Agaricomycetes</taxon>
        <taxon>Cantharellales</taxon>
        <taxon>Botryobasidiaceae</taxon>
        <taxon>Botryobasidium</taxon>
    </lineage>
</organism>
<dbReference type="InParanoid" id="A0A067M2X3"/>
<proteinExistence type="predicted"/>
<dbReference type="HOGENOM" id="CLU_007337_1_2_1"/>
<accession>A0A067M2X3</accession>
<sequence>MCIKSCHAYTGPIFGPLTHCYYSGEPRYDPHVLEATGGKVKRPQQVFHTMPLGPQLQAQRSTLEGAQDMLYLKDTTESIFVELKRKKRIEIYKDTLYGTKHRDAVKAGDIGEDDPVLVLSVDGAQLYRDKKSDCWIYIWILLNLSPRKRYKKRYIFP</sequence>
<dbReference type="Proteomes" id="UP000027195">
    <property type="component" value="Unassembled WGS sequence"/>
</dbReference>
<dbReference type="EMBL" id="KL198083">
    <property type="protein sequence ID" value="KDQ09065.1"/>
    <property type="molecule type" value="Genomic_DNA"/>
</dbReference>
<gene>
    <name evidence="1" type="ORF">BOTBODRAFT_78125</name>
</gene>
<feature type="non-terminal residue" evidence="1">
    <location>
        <position position="157"/>
    </location>
</feature>
<name>A0A067M2X3_BOTB1</name>
<evidence type="ECO:0000313" key="1">
    <source>
        <dbReference type="EMBL" id="KDQ09065.1"/>
    </source>
</evidence>